<dbReference type="EMBL" id="VCAZ01000037">
    <property type="protein sequence ID" value="TSL82582.1"/>
    <property type="molecule type" value="Genomic_DNA"/>
</dbReference>
<proteinExistence type="predicted"/>
<dbReference type="AlphaFoldDB" id="A0A556U1J3"/>
<evidence type="ECO:0000313" key="2">
    <source>
        <dbReference type="Proteomes" id="UP000319801"/>
    </source>
</evidence>
<accession>A0A556U1J3</accession>
<reference evidence="1 2" key="1">
    <citation type="journal article" date="2019" name="Genome Biol. Evol.">
        <title>Whole-Genome Sequencing of the Giant Devil Catfish, Bagarius yarrelli.</title>
        <authorList>
            <person name="Jiang W."/>
            <person name="Lv Y."/>
            <person name="Cheng L."/>
            <person name="Yang K."/>
            <person name="Chao B."/>
            <person name="Wang X."/>
            <person name="Li Y."/>
            <person name="Pan X."/>
            <person name="You X."/>
            <person name="Zhang Y."/>
            <person name="Yang J."/>
            <person name="Li J."/>
            <person name="Zhang X."/>
            <person name="Liu S."/>
            <person name="Sun C."/>
            <person name="Yang J."/>
            <person name="Shi Q."/>
        </authorList>
    </citation>
    <scope>NUCLEOTIDE SEQUENCE [LARGE SCALE GENOMIC DNA]</scope>
    <source>
        <strain evidence="1">JWS20170419001</strain>
        <tissue evidence="1">Muscle</tissue>
    </source>
</reference>
<comment type="caution">
    <text evidence="1">The sequence shown here is derived from an EMBL/GenBank/DDBJ whole genome shotgun (WGS) entry which is preliminary data.</text>
</comment>
<dbReference type="Proteomes" id="UP000319801">
    <property type="component" value="Unassembled WGS sequence"/>
</dbReference>
<protein>
    <submittedName>
        <fullName evidence="1">Uncharacterized protein</fullName>
    </submittedName>
</protein>
<name>A0A556U1J3_BAGYA</name>
<keyword evidence="2" id="KW-1185">Reference proteome</keyword>
<evidence type="ECO:0000313" key="1">
    <source>
        <dbReference type="EMBL" id="TSL82582.1"/>
    </source>
</evidence>
<sequence>MLATPAALRTSVRVSGWAVLQPARAPSSPRPFPSVRLRNAGKDDQVQQGAWRHAVRSFPWWRRTKCSTVERAVGLQTLCLRWEFLSQAQIPQTHSNQDKVKHSTAPIQRLCYLSGSPLVFSTAGKTKDTRNGDAELKNKVSFYA</sequence>
<gene>
    <name evidence="1" type="ORF">Baya_6681</name>
</gene>
<organism evidence="1 2">
    <name type="scientific">Bagarius yarrelli</name>
    <name type="common">Goonch</name>
    <name type="synonym">Bagrus yarrelli</name>
    <dbReference type="NCBI Taxonomy" id="175774"/>
    <lineage>
        <taxon>Eukaryota</taxon>
        <taxon>Metazoa</taxon>
        <taxon>Chordata</taxon>
        <taxon>Craniata</taxon>
        <taxon>Vertebrata</taxon>
        <taxon>Euteleostomi</taxon>
        <taxon>Actinopterygii</taxon>
        <taxon>Neopterygii</taxon>
        <taxon>Teleostei</taxon>
        <taxon>Ostariophysi</taxon>
        <taxon>Siluriformes</taxon>
        <taxon>Sisoridae</taxon>
        <taxon>Sisorinae</taxon>
        <taxon>Bagarius</taxon>
    </lineage>
</organism>